<name>A0A517LCR2_9PEZI</name>
<dbReference type="InterPro" id="IPR005793">
    <property type="entry name" value="Formyl_trans_C"/>
</dbReference>
<protein>
    <recommendedName>
        <fullName evidence="4">Formyl transferase C-terminal domain-containing protein</fullName>
    </recommendedName>
</protein>
<evidence type="ECO:0000313" key="5">
    <source>
        <dbReference type="EMBL" id="QDS73431.1"/>
    </source>
</evidence>
<reference evidence="5 6" key="1">
    <citation type="submission" date="2019-07" db="EMBL/GenBank/DDBJ databases">
        <title>Finished genome of Venturia effusa.</title>
        <authorList>
            <person name="Young C.A."/>
            <person name="Cox M.P."/>
            <person name="Ganley A.R.D."/>
            <person name="David W.J."/>
        </authorList>
    </citation>
    <scope>NUCLEOTIDE SEQUENCE [LARGE SCALE GENOMIC DNA]</scope>
    <source>
        <strain evidence="6">albino</strain>
    </source>
</reference>
<dbReference type="SUPFAM" id="SSF52096">
    <property type="entry name" value="ClpP/crotonase"/>
    <property type="match status" value="1"/>
</dbReference>
<dbReference type="SUPFAM" id="SSF53328">
    <property type="entry name" value="Formyltransferase"/>
    <property type="match status" value="1"/>
</dbReference>
<dbReference type="OrthoDB" id="5126881at2759"/>
<dbReference type="Pfam" id="PF02911">
    <property type="entry name" value="Formyl_trans_C"/>
    <property type="match status" value="1"/>
</dbReference>
<dbReference type="CDD" id="cd08701">
    <property type="entry name" value="FMT_C_HypX"/>
    <property type="match status" value="1"/>
</dbReference>
<gene>
    <name evidence="5" type="ORF">FKW77_008537</name>
</gene>
<dbReference type="PANTHER" id="PTHR43388">
    <property type="entry name" value="HYDROGENASE MATURATION FACTOR HOXX"/>
    <property type="match status" value="1"/>
</dbReference>
<keyword evidence="6" id="KW-1185">Reference proteome</keyword>
<organism evidence="5 6">
    <name type="scientific">Venturia effusa</name>
    <dbReference type="NCBI Taxonomy" id="50376"/>
    <lineage>
        <taxon>Eukaryota</taxon>
        <taxon>Fungi</taxon>
        <taxon>Dikarya</taxon>
        <taxon>Ascomycota</taxon>
        <taxon>Pezizomycotina</taxon>
        <taxon>Dothideomycetes</taxon>
        <taxon>Pleosporomycetidae</taxon>
        <taxon>Venturiales</taxon>
        <taxon>Venturiaceae</taxon>
        <taxon>Venturia</taxon>
    </lineage>
</organism>
<sequence length="772" mass="84573">MKILFLCTSYNSLSQSVYLALSTEHDITIEYALSETVMIEAVELAKPDLILCPFLTCKVPREIYTRILTLIIHPGPPGDAGPSALDWVLMGDTGEIDNADEVLENLDHGEIRAGRSHWGVTVLQAIEQFDAGPVWAFEQFPINIDQPELTKSDVYRGPVTQAAIKASISAIDRIQKAMIKSPSSGAKPLAGKLGPQHHGVISPDLSASPSYRLLSVSTLATFQGGKTHHRPLLPAKKRDFDPSRHTAQQISRRIRCGDSQPGVLSKVFGQPLYIYGGIIEEGFGIARPIAPPGSIVATRNEAVCIATCDGRGVWITNVRRQKRSVDKALWPKVPAVMGLKELGILNAMKAQRLQWAAPRNWSLSSVSTFQQVWIDFVPVVNGKIAYLYFNFYNGAMTTSQCSQLIDAMDYILASSTPTNPVKALVMMGGNYFSNGIALNVIEADASPSASGWMNINRIDDVVQYLLQEMPKRDILTIAGIRGNAAAGGVAFAAACDIVVAGANVVLNPAYRSMGLHGSEYHSLSYFGRCGHDVGTQLLREMLPMSAFQALACGLVDHVVPGQGAALDAQIRAHVADIVDSASSNVLTWKCGIDLSPEALAAARVTELAEMSKDFFSLRAERFHTRRFAFIRKCKPSRTPFRFAEHRRFPVGDEKHVGLGELDEEERDDFDDVKTLEWFLEKEREKTWSSHVKSLPRVNSMSGLTLADLDRKDNASGSDLGSDNGSDKSVGKKSPMQRSWVKVLEKEPTMLGAKDNTPIFSCYYTPPHQDSVV</sequence>
<dbReference type="AlphaFoldDB" id="A0A517LCR2"/>
<dbReference type="CDD" id="cd06558">
    <property type="entry name" value="crotonase-like"/>
    <property type="match status" value="1"/>
</dbReference>
<dbReference type="InterPro" id="IPR047180">
    <property type="entry name" value="HoxX-like"/>
</dbReference>
<evidence type="ECO:0000256" key="1">
    <source>
        <dbReference type="ARBA" id="ARBA00004685"/>
    </source>
</evidence>
<dbReference type="Pfam" id="PF00378">
    <property type="entry name" value="ECH_1"/>
    <property type="match status" value="1"/>
</dbReference>
<comment type="pathway">
    <text evidence="1">Mycotoxin biosynthesis.</text>
</comment>
<accession>A0A517LCR2</accession>
<evidence type="ECO:0000256" key="2">
    <source>
        <dbReference type="ARBA" id="ARBA00023026"/>
    </source>
</evidence>
<dbReference type="CDD" id="cd08650">
    <property type="entry name" value="FMT_core_HypX_N"/>
    <property type="match status" value="1"/>
</dbReference>
<proteinExistence type="predicted"/>
<feature type="domain" description="Formyl transferase C-terminal" evidence="4">
    <location>
        <begin position="245"/>
        <end position="323"/>
    </location>
</feature>
<dbReference type="GO" id="GO:0003824">
    <property type="term" value="F:catalytic activity"/>
    <property type="evidence" value="ECO:0007669"/>
    <property type="project" value="InterPro"/>
</dbReference>
<evidence type="ECO:0000259" key="4">
    <source>
        <dbReference type="Pfam" id="PF02911"/>
    </source>
</evidence>
<dbReference type="Gene3D" id="3.40.50.12230">
    <property type="match status" value="1"/>
</dbReference>
<dbReference type="InterPro" id="IPR011034">
    <property type="entry name" value="Formyl_transferase-like_C_sf"/>
</dbReference>
<feature type="region of interest" description="Disordered" evidence="3">
    <location>
        <begin position="709"/>
        <end position="740"/>
    </location>
</feature>
<evidence type="ECO:0000313" key="6">
    <source>
        <dbReference type="Proteomes" id="UP000316270"/>
    </source>
</evidence>
<dbReference type="InterPro" id="IPR029045">
    <property type="entry name" value="ClpP/crotonase-like_dom_sf"/>
</dbReference>
<dbReference type="EMBL" id="CP042193">
    <property type="protein sequence ID" value="QDS73431.1"/>
    <property type="molecule type" value="Genomic_DNA"/>
</dbReference>
<dbReference type="PANTHER" id="PTHR43388:SF1">
    <property type="entry name" value="HYDROGENASE MATURATION FACTOR HOXX"/>
    <property type="match status" value="1"/>
</dbReference>
<evidence type="ECO:0000256" key="3">
    <source>
        <dbReference type="SAM" id="MobiDB-lite"/>
    </source>
</evidence>
<dbReference type="SUPFAM" id="SSF50486">
    <property type="entry name" value="FMT C-terminal domain-like"/>
    <property type="match status" value="1"/>
</dbReference>
<dbReference type="STRING" id="50376.A0A517LCR2"/>
<dbReference type="Proteomes" id="UP000316270">
    <property type="component" value="Chromosome 9"/>
</dbReference>
<keyword evidence="2" id="KW-0843">Virulence</keyword>
<dbReference type="Gene3D" id="3.90.226.10">
    <property type="entry name" value="2-enoyl-CoA Hydratase, Chain A, domain 1"/>
    <property type="match status" value="1"/>
</dbReference>
<dbReference type="InterPro" id="IPR001753">
    <property type="entry name" value="Enoyl-CoA_hydra/iso"/>
</dbReference>
<dbReference type="InterPro" id="IPR036477">
    <property type="entry name" value="Formyl_transf_N_sf"/>
</dbReference>